<evidence type="ECO:0000259" key="2">
    <source>
        <dbReference type="Pfam" id="PF02481"/>
    </source>
</evidence>
<dbReference type="SUPFAM" id="SSF102405">
    <property type="entry name" value="MCP/YpsA-like"/>
    <property type="match status" value="1"/>
</dbReference>
<organism evidence="3">
    <name type="scientific">metagenome</name>
    <dbReference type="NCBI Taxonomy" id="256318"/>
    <lineage>
        <taxon>unclassified sequences</taxon>
        <taxon>metagenomes</taxon>
    </lineage>
</organism>
<name>A0A2P2CCY1_9ZZZZ</name>
<dbReference type="PANTHER" id="PTHR43022:SF1">
    <property type="entry name" value="PROTEIN SMF"/>
    <property type="match status" value="1"/>
</dbReference>
<evidence type="ECO:0000313" key="3">
    <source>
        <dbReference type="EMBL" id="CUR59801.1"/>
    </source>
</evidence>
<proteinExistence type="inferred from homology"/>
<dbReference type="InterPro" id="IPR057666">
    <property type="entry name" value="DrpA_SLOG"/>
</dbReference>
<evidence type="ECO:0000256" key="1">
    <source>
        <dbReference type="ARBA" id="ARBA00006525"/>
    </source>
</evidence>
<dbReference type="PANTHER" id="PTHR43022">
    <property type="entry name" value="PROTEIN SMF"/>
    <property type="match status" value="1"/>
</dbReference>
<accession>A0A2P2CCY1</accession>
<sequence>MSSDEERLARAALSRLTEPGEPRLGDLVTDLGAVRLHRLLAGERDLAGLHTDVAARLASLDPEAELAAAARKGLRFVIPGDAEWPSGLDDLAGVEPLQNRGGVPVGLWVRGPARLDDLTGSVAVVGAREASSYGAFLAREIAVTLARADVPVVSGAAIGIDQAAHRGALSGDGRTVAVLACGADRIYPAANRDLIEHLARHGAVVSEAAPGCAPMRVRFLSRNRIIAALSRATVVVEAAVRSGALNTSNWAERLNRIVLGTPGPVTSAQSEGVHHLIRSGAAMLVTNGHEVLEAVGVAGDHLRDDPLGPARARDRLSQREAQVLDAVPVARAAGVESIARTSGVGLIEVARTLTRLHAADLVTRAEGGWTLGRAALRD</sequence>
<dbReference type="InterPro" id="IPR003488">
    <property type="entry name" value="DprA"/>
</dbReference>
<dbReference type="Pfam" id="PF02481">
    <property type="entry name" value="DNA_processg_A"/>
    <property type="match status" value="1"/>
</dbReference>
<comment type="similarity">
    <text evidence="1">Belongs to the DprA/Smf family.</text>
</comment>
<dbReference type="GO" id="GO:0009294">
    <property type="term" value="P:DNA-mediated transformation"/>
    <property type="evidence" value="ECO:0007669"/>
    <property type="project" value="InterPro"/>
</dbReference>
<dbReference type="Gene3D" id="3.40.50.450">
    <property type="match status" value="1"/>
</dbReference>
<gene>
    <name evidence="3" type="ORF">NOCA2680032</name>
</gene>
<protein>
    <submittedName>
        <fullName evidence="3">DNA protecting protein DprA</fullName>
    </submittedName>
</protein>
<reference evidence="3" key="1">
    <citation type="submission" date="2015-08" db="EMBL/GenBank/DDBJ databases">
        <authorList>
            <person name="Babu N.S."/>
            <person name="Beckwith C.J."/>
            <person name="Beseler K.G."/>
            <person name="Brison A."/>
            <person name="Carone J.V."/>
            <person name="Caskin T.P."/>
            <person name="Diamond M."/>
            <person name="Durham M.E."/>
            <person name="Foxe J.M."/>
            <person name="Go M."/>
            <person name="Henderson B.A."/>
            <person name="Jones I.B."/>
            <person name="McGettigan J.A."/>
            <person name="Micheletti S.J."/>
            <person name="Nasrallah M.E."/>
            <person name="Ortiz D."/>
            <person name="Piller C.R."/>
            <person name="Privatt S.R."/>
            <person name="Schneider S.L."/>
            <person name="Sharp S."/>
            <person name="Smith T.C."/>
            <person name="Stanton J.D."/>
            <person name="Ullery H.E."/>
            <person name="Wilson R.J."/>
            <person name="Serrano M.G."/>
            <person name="Buck G."/>
            <person name="Lee V."/>
            <person name="Wang Y."/>
            <person name="Carvalho R."/>
            <person name="Voegtly L."/>
            <person name="Shi R."/>
            <person name="Duckworth R."/>
            <person name="Johnson A."/>
            <person name="Loviza R."/>
            <person name="Walstead R."/>
            <person name="Shah Z."/>
            <person name="Kiflezghi M."/>
            <person name="Wade K."/>
            <person name="Ball S.L."/>
            <person name="Bradley K.W."/>
            <person name="Asai D.J."/>
            <person name="Bowman C.A."/>
            <person name="Russell D.A."/>
            <person name="Pope W.H."/>
            <person name="Jacobs-Sera D."/>
            <person name="Hendrix R.W."/>
            <person name="Hatfull G.F."/>
        </authorList>
    </citation>
    <scope>NUCLEOTIDE SEQUENCE</scope>
</reference>
<dbReference type="EMBL" id="CZKA01000065">
    <property type="protein sequence ID" value="CUR59801.1"/>
    <property type="molecule type" value="Genomic_DNA"/>
</dbReference>
<dbReference type="NCBIfam" id="TIGR00732">
    <property type="entry name" value="dprA"/>
    <property type="match status" value="1"/>
</dbReference>
<feature type="domain" description="Smf/DprA SLOG" evidence="2">
    <location>
        <begin position="76"/>
        <end position="295"/>
    </location>
</feature>
<dbReference type="AlphaFoldDB" id="A0A2P2CCY1"/>